<reference evidence="11 12" key="1">
    <citation type="submission" date="2024-02" db="EMBL/GenBank/DDBJ databases">
        <authorList>
            <person name="Daric V."/>
            <person name="Darras S."/>
        </authorList>
    </citation>
    <scope>NUCLEOTIDE SEQUENCE [LARGE SCALE GENOMIC DNA]</scope>
</reference>
<evidence type="ECO:0000256" key="10">
    <source>
        <dbReference type="SAM" id="Phobius"/>
    </source>
</evidence>
<comment type="similarity">
    <text evidence="2">Belongs to the sulfotransferase 3 family.</text>
</comment>
<evidence type="ECO:0000256" key="4">
    <source>
        <dbReference type="ARBA" id="ARBA00022692"/>
    </source>
</evidence>
<keyword evidence="3" id="KW-0808">Transferase</keyword>
<evidence type="ECO:0000313" key="12">
    <source>
        <dbReference type="Proteomes" id="UP001642483"/>
    </source>
</evidence>
<accession>A0ABP0GRY8</accession>
<keyword evidence="9" id="KW-0325">Glycoprotein</keyword>
<evidence type="ECO:0000256" key="6">
    <source>
        <dbReference type="ARBA" id="ARBA00022989"/>
    </source>
</evidence>
<evidence type="ECO:0000256" key="9">
    <source>
        <dbReference type="ARBA" id="ARBA00023180"/>
    </source>
</evidence>
<dbReference type="PANTHER" id="PTHR12129">
    <property type="entry name" value="HEPARAN SULFATE 2-O-SULFOTRANSFERASE"/>
    <property type="match status" value="1"/>
</dbReference>
<evidence type="ECO:0000256" key="2">
    <source>
        <dbReference type="ARBA" id="ARBA00010569"/>
    </source>
</evidence>
<comment type="caution">
    <text evidence="11">The sequence shown here is derived from an EMBL/GenBank/DDBJ whole genome shotgun (WGS) entry which is preliminary data.</text>
</comment>
<gene>
    <name evidence="11" type="ORF">CVLEPA_LOCUS27695</name>
</gene>
<dbReference type="InterPro" id="IPR027417">
    <property type="entry name" value="P-loop_NTPase"/>
</dbReference>
<evidence type="ECO:0000313" key="11">
    <source>
        <dbReference type="EMBL" id="CAK8694315.1"/>
    </source>
</evidence>
<evidence type="ECO:0000256" key="1">
    <source>
        <dbReference type="ARBA" id="ARBA00004323"/>
    </source>
</evidence>
<name>A0ABP0GRY8_CLALP</name>
<keyword evidence="5" id="KW-0735">Signal-anchor</keyword>
<dbReference type="EMBL" id="CAWYQH010000141">
    <property type="protein sequence ID" value="CAK8694315.1"/>
    <property type="molecule type" value="Genomic_DNA"/>
</dbReference>
<feature type="transmembrane region" description="Helical" evidence="10">
    <location>
        <begin position="12"/>
        <end position="31"/>
    </location>
</feature>
<dbReference type="InterPro" id="IPR007734">
    <property type="entry name" value="Heparan_SO4_2-O-STrfase"/>
</dbReference>
<dbReference type="InterPro" id="IPR005331">
    <property type="entry name" value="Sulfotransferase"/>
</dbReference>
<evidence type="ECO:0000256" key="5">
    <source>
        <dbReference type="ARBA" id="ARBA00022968"/>
    </source>
</evidence>
<organism evidence="11 12">
    <name type="scientific">Clavelina lepadiformis</name>
    <name type="common">Light-bulb sea squirt</name>
    <name type="synonym">Ascidia lepadiformis</name>
    <dbReference type="NCBI Taxonomy" id="159417"/>
    <lineage>
        <taxon>Eukaryota</taxon>
        <taxon>Metazoa</taxon>
        <taxon>Chordata</taxon>
        <taxon>Tunicata</taxon>
        <taxon>Ascidiacea</taxon>
        <taxon>Aplousobranchia</taxon>
        <taxon>Clavelinidae</taxon>
        <taxon>Clavelina</taxon>
    </lineage>
</organism>
<dbReference type="Proteomes" id="UP001642483">
    <property type="component" value="Unassembled WGS sequence"/>
</dbReference>
<sequence length="320" mass="37911">MALRRLFRRKFNVTVVICIFCFVVFVTIFPLQNRKQAKRHSSDSKHENIPRQDLELLKDKDERFVVYNRVPKCGSMSMTTVCYRAGGVNGFKVASPYENGEKQAKTEEEQEEFIDFLHQQPPGYLYIRHQYFIDFTRFNSKQPIYINMIRDPVARFESFYYFSRFGNERGGGAGRMSDVRRQEGIDECIQNNRQECSKPYWQMVPYFCGQDPGCMSRSQWAVDKAKENIKKHYVFVGILEDLDTSLRLLEAILPKYFKNALNIYHNPENERLKFETHTKNKKKTSEAAKEFLKTQTSIKLEYDLYVFVQNELNYLRAIYL</sequence>
<proteinExistence type="inferred from homology"/>
<evidence type="ECO:0000256" key="8">
    <source>
        <dbReference type="ARBA" id="ARBA00023136"/>
    </source>
</evidence>
<keyword evidence="12" id="KW-1185">Reference proteome</keyword>
<evidence type="ECO:0000256" key="7">
    <source>
        <dbReference type="ARBA" id="ARBA00023034"/>
    </source>
</evidence>
<dbReference type="Gene3D" id="3.40.50.300">
    <property type="entry name" value="P-loop containing nucleotide triphosphate hydrolases"/>
    <property type="match status" value="1"/>
</dbReference>
<keyword evidence="8 10" id="KW-0472">Membrane</keyword>
<keyword evidence="6 10" id="KW-1133">Transmembrane helix</keyword>
<comment type="subcellular location">
    <subcellularLocation>
        <location evidence="1">Golgi apparatus membrane</location>
        <topology evidence="1">Single-pass type II membrane protein</topology>
    </subcellularLocation>
</comment>
<dbReference type="PANTHER" id="PTHR12129:SF15">
    <property type="entry name" value="URONYL 2-SULFOTRANSFERASE"/>
    <property type="match status" value="1"/>
</dbReference>
<dbReference type="Pfam" id="PF03567">
    <property type="entry name" value="Sulfotransfer_2"/>
    <property type="match status" value="1"/>
</dbReference>
<dbReference type="SUPFAM" id="SSF52540">
    <property type="entry name" value="P-loop containing nucleoside triphosphate hydrolases"/>
    <property type="match status" value="1"/>
</dbReference>
<keyword evidence="7" id="KW-0333">Golgi apparatus</keyword>
<keyword evidence="4 10" id="KW-0812">Transmembrane</keyword>
<protein>
    <submittedName>
        <fullName evidence="11">Uncharacterized protein</fullName>
    </submittedName>
</protein>
<evidence type="ECO:0000256" key="3">
    <source>
        <dbReference type="ARBA" id="ARBA00022679"/>
    </source>
</evidence>